<dbReference type="Proteomes" id="UP000184604">
    <property type="component" value="Chromosome"/>
</dbReference>
<name>A0A1L5F4W8_CLOKL</name>
<feature type="transmembrane region" description="Helical" evidence="1">
    <location>
        <begin position="6"/>
        <end position="26"/>
    </location>
</feature>
<organism evidence="2 3">
    <name type="scientific">Clostridium kluyveri</name>
    <dbReference type="NCBI Taxonomy" id="1534"/>
    <lineage>
        <taxon>Bacteria</taxon>
        <taxon>Bacillati</taxon>
        <taxon>Bacillota</taxon>
        <taxon>Clostridia</taxon>
        <taxon>Eubacteriales</taxon>
        <taxon>Clostridiaceae</taxon>
        <taxon>Clostridium</taxon>
    </lineage>
</organism>
<sequence>MIFLKIIGIIVLFIVIFFMVIILNDIKYKIELTYRQCKINYDVRMSLFLSVISIVAKGTNEDIEVFVKILFFKKKLKTDFKQHRQNKIRIEGDIEGTSFHIVNTIEMISRHKEYLGKFISIIKPKYIKIEGVYGFEDPYITGILSGFIGAIFLLLPAHSIKLNPDFFNKVFDLEVKVEGKTRIIFLIGITLRFLICNAYENIMTKLKAKFKKRSKMGKIKFKSSDEMKFD</sequence>
<reference evidence="2 3" key="1">
    <citation type="submission" date="2016-12" db="EMBL/GenBank/DDBJ databases">
        <title>Complete genome sequence of Clostridium kluyveri JZZ isolated from the pit mud of a Chinese flavor liquor-making factory.</title>
        <authorList>
            <person name="Wang Y."/>
        </authorList>
    </citation>
    <scope>NUCLEOTIDE SEQUENCE [LARGE SCALE GENOMIC DNA]</scope>
    <source>
        <strain evidence="2 3">JZZ</strain>
    </source>
</reference>
<dbReference type="OrthoDB" id="1739345at2"/>
<evidence type="ECO:0000313" key="3">
    <source>
        <dbReference type="Proteomes" id="UP000184604"/>
    </source>
</evidence>
<dbReference type="RefSeq" id="WP_073537747.1">
    <property type="nucleotide sequence ID" value="NZ_CP018335.1"/>
</dbReference>
<keyword evidence="1" id="KW-0812">Transmembrane</keyword>
<proteinExistence type="predicted"/>
<dbReference type="EMBL" id="CP018335">
    <property type="protein sequence ID" value="APM38055.1"/>
    <property type="molecule type" value="Genomic_DNA"/>
</dbReference>
<accession>A0A1L5F4W8</accession>
<protein>
    <recommendedName>
        <fullName evidence="4">DUF2953 domain-containing protein</fullName>
    </recommendedName>
</protein>
<dbReference type="InterPro" id="IPR021338">
    <property type="entry name" value="DUF2953"/>
</dbReference>
<dbReference type="Pfam" id="PF11167">
    <property type="entry name" value="DUF2953"/>
    <property type="match status" value="1"/>
</dbReference>
<keyword evidence="1" id="KW-1133">Transmembrane helix</keyword>
<evidence type="ECO:0000313" key="2">
    <source>
        <dbReference type="EMBL" id="APM38055.1"/>
    </source>
</evidence>
<feature type="transmembrane region" description="Helical" evidence="1">
    <location>
        <begin position="183"/>
        <end position="202"/>
    </location>
</feature>
<dbReference type="AlphaFoldDB" id="A0A1L5F4W8"/>
<gene>
    <name evidence="2" type="ORF">BS101_04560</name>
</gene>
<evidence type="ECO:0008006" key="4">
    <source>
        <dbReference type="Google" id="ProtNLM"/>
    </source>
</evidence>
<feature type="transmembrane region" description="Helical" evidence="1">
    <location>
        <begin position="138"/>
        <end position="157"/>
    </location>
</feature>
<evidence type="ECO:0000256" key="1">
    <source>
        <dbReference type="SAM" id="Phobius"/>
    </source>
</evidence>
<keyword evidence="1" id="KW-0472">Membrane</keyword>